<feature type="transmembrane region" description="Helical" evidence="10">
    <location>
        <begin position="435"/>
        <end position="456"/>
    </location>
</feature>
<keyword evidence="8 10" id="KW-0472">Membrane</keyword>
<dbReference type="Proteomes" id="UP000626148">
    <property type="component" value="Unassembled WGS sequence"/>
</dbReference>
<dbReference type="NCBIfam" id="TIGR00797">
    <property type="entry name" value="matE"/>
    <property type="match status" value="1"/>
</dbReference>
<dbReference type="CDD" id="cd13131">
    <property type="entry name" value="MATE_NorM_like"/>
    <property type="match status" value="1"/>
</dbReference>
<comment type="caution">
    <text evidence="11">The sequence shown here is derived from an EMBL/GenBank/DDBJ whole genome shotgun (WGS) entry which is preliminary data.</text>
</comment>
<dbReference type="GO" id="GO:0005886">
    <property type="term" value="C:plasma membrane"/>
    <property type="evidence" value="ECO:0007669"/>
    <property type="project" value="UniProtKB-SubCell"/>
</dbReference>
<feature type="transmembrane region" description="Helical" evidence="10">
    <location>
        <begin position="371"/>
        <end position="392"/>
    </location>
</feature>
<keyword evidence="12" id="KW-1185">Reference proteome</keyword>
<evidence type="ECO:0000256" key="8">
    <source>
        <dbReference type="ARBA" id="ARBA00023136"/>
    </source>
</evidence>
<feature type="transmembrane region" description="Helical" evidence="10">
    <location>
        <begin position="404"/>
        <end position="423"/>
    </location>
</feature>
<protein>
    <recommendedName>
        <fullName evidence="9">Multidrug-efflux transporter</fullName>
    </recommendedName>
</protein>
<reference evidence="11" key="2">
    <citation type="submission" date="2020-09" db="EMBL/GenBank/DDBJ databases">
        <authorList>
            <person name="Sun Q."/>
            <person name="Kim S."/>
        </authorList>
    </citation>
    <scope>NUCLEOTIDE SEQUENCE</scope>
    <source>
        <strain evidence="11">KCTC 22169</strain>
    </source>
</reference>
<evidence type="ECO:0000256" key="4">
    <source>
        <dbReference type="ARBA" id="ARBA00022475"/>
    </source>
</evidence>
<organism evidence="11 12">
    <name type="scientific">Saccharospirillum salsuginis</name>
    <dbReference type="NCBI Taxonomy" id="418750"/>
    <lineage>
        <taxon>Bacteria</taxon>
        <taxon>Pseudomonadati</taxon>
        <taxon>Pseudomonadota</taxon>
        <taxon>Gammaproteobacteria</taxon>
        <taxon>Oceanospirillales</taxon>
        <taxon>Saccharospirillaceae</taxon>
        <taxon>Saccharospirillum</taxon>
    </lineage>
</organism>
<feature type="transmembrane region" description="Helical" evidence="10">
    <location>
        <begin position="249"/>
        <end position="278"/>
    </location>
</feature>
<evidence type="ECO:0000256" key="1">
    <source>
        <dbReference type="ARBA" id="ARBA00004429"/>
    </source>
</evidence>
<evidence type="ECO:0000256" key="3">
    <source>
        <dbReference type="ARBA" id="ARBA00022449"/>
    </source>
</evidence>
<evidence type="ECO:0000256" key="7">
    <source>
        <dbReference type="ARBA" id="ARBA00023065"/>
    </source>
</evidence>
<evidence type="ECO:0000256" key="10">
    <source>
        <dbReference type="SAM" id="Phobius"/>
    </source>
</evidence>
<evidence type="ECO:0000256" key="2">
    <source>
        <dbReference type="ARBA" id="ARBA00022448"/>
    </source>
</evidence>
<dbReference type="GO" id="GO:0042910">
    <property type="term" value="F:xenobiotic transmembrane transporter activity"/>
    <property type="evidence" value="ECO:0007669"/>
    <property type="project" value="InterPro"/>
</dbReference>
<sequence length="469" mass="50641">MDETHQPPPEPKAGRVATTLIEWKTLAILGGPILVAQLAQMANGVIDTVMAGHASAEDLTGVAIGGSLWSPIFLLFMGTLSALQPIISGYRGAEQTDRIMPITWQGLYIGAGATVLMVLFLLNVHPILDLLKLDPVSSDITQGYLSAFAWGVPGLLGLFALRGLTDGLGHTKVIMAFSLLSTTINLPLNYIFIYGKLGVPAMGGVGCGWATAISVWCALIALVVYLNTSRTYQDFHLWRDRAKPYWNDIVYVLKLGIPIGFTIFVEASMFAVIALFLAPLGPVIVAGHQIALNVVSLVFMVPLSLGMALTLRISFLIGAKAPDTARLVARSSLILVAIIALVYATSLFATTELIARLYTGDTDVQDVAAKLLMFAAIFQIADVMQVTCISALRGYRDTRIPMFIMLLSFWAICLPLGWVLTFTDWLVPALGAPGFWIALTVGLSVAATLLASRLFWFSRAKNQRPALQM</sequence>
<feature type="transmembrane region" description="Helical" evidence="10">
    <location>
        <begin position="68"/>
        <end position="90"/>
    </location>
</feature>
<feature type="transmembrane region" description="Helical" evidence="10">
    <location>
        <begin position="102"/>
        <end position="122"/>
    </location>
</feature>
<name>A0A918KG17_9GAMM</name>
<accession>A0A918KG17</accession>
<dbReference type="GO" id="GO:0006811">
    <property type="term" value="P:monoatomic ion transport"/>
    <property type="evidence" value="ECO:0007669"/>
    <property type="project" value="UniProtKB-KW"/>
</dbReference>
<evidence type="ECO:0000256" key="9">
    <source>
        <dbReference type="ARBA" id="ARBA00031636"/>
    </source>
</evidence>
<dbReference type="AlphaFoldDB" id="A0A918KG17"/>
<keyword evidence="5 10" id="KW-0812">Transmembrane</keyword>
<keyword evidence="6 10" id="KW-1133">Transmembrane helix</keyword>
<keyword evidence="4" id="KW-1003">Cell membrane</keyword>
<feature type="transmembrane region" description="Helical" evidence="10">
    <location>
        <begin position="173"/>
        <end position="195"/>
    </location>
</feature>
<feature type="transmembrane region" description="Helical" evidence="10">
    <location>
        <begin position="290"/>
        <end position="311"/>
    </location>
</feature>
<dbReference type="PIRSF" id="PIRSF006603">
    <property type="entry name" value="DinF"/>
    <property type="match status" value="1"/>
</dbReference>
<feature type="transmembrane region" description="Helical" evidence="10">
    <location>
        <begin position="201"/>
        <end position="228"/>
    </location>
</feature>
<dbReference type="PANTHER" id="PTHR43298:SF2">
    <property type="entry name" value="FMN_FAD EXPORTER YEEO-RELATED"/>
    <property type="match status" value="1"/>
</dbReference>
<evidence type="ECO:0000313" key="12">
    <source>
        <dbReference type="Proteomes" id="UP000626148"/>
    </source>
</evidence>
<reference evidence="11" key="1">
    <citation type="journal article" date="2014" name="Int. J. Syst. Evol. Microbiol.">
        <title>Complete genome sequence of Corynebacterium casei LMG S-19264T (=DSM 44701T), isolated from a smear-ripened cheese.</title>
        <authorList>
            <consortium name="US DOE Joint Genome Institute (JGI-PGF)"/>
            <person name="Walter F."/>
            <person name="Albersmeier A."/>
            <person name="Kalinowski J."/>
            <person name="Ruckert C."/>
        </authorList>
    </citation>
    <scope>NUCLEOTIDE SEQUENCE</scope>
    <source>
        <strain evidence="11">KCTC 22169</strain>
    </source>
</reference>
<keyword evidence="7" id="KW-0406">Ion transport</keyword>
<keyword evidence="2" id="KW-0813">Transport</keyword>
<comment type="subcellular location">
    <subcellularLocation>
        <location evidence="1">Cell inner membrane</location>
        <topology evidence="1">Multi-pass membrane protein</topology>
    </subcellularLocation>
</comment>
<keyword evidence="3" id="KW-0050">Antiport</keyword>
<dbReference type="PANTHER" id="PTHR43298">
    <property type="entry name" value="MULTIDRUG RESISTANCE PROTEIN NORM-RELATED"/>
    <property type="match status" value="1"/>
</dbReference>
<dbReference type="InterPro" id="IPR050222">
    <property type="entry name" value="MATE_MdtK"/>
</dbReference>
<dbReference type="GO" id="GO:0015297">
    <property type="term" value="F:antiporter activity"/>
    <property type="evidence" value="ECO:0007669"/>
    <property type="project" value="UniProtKB-KW"/>
</dbReference>
<dbReference type="InterPro" id="IPR048279">
    <property type="entry name" value="MdtK-like"/>
</dbReference>
<evidence type="ECO:0000256" key="6">
    <source>
        <dbReference type="ARBA" id="ARBA00022989"/>
    </source>
</evidence>
<feature type="transmembrane region" description="Helical" evidence="10">
    <location>
        <begin position="332"/>
        <end position="351"/>
    </location>
</feature>
<dbReference type="EMBL" id="BMXR01000008">
    <property type="protein sequence ID" value="GGX62400.1"/>
    <property type="molecule type" value="Genomic_DNA"/>
</dbReference>
<evidence type="ECO:0000256" key="5">
    <source>
        <dbReference type="ARBA" id="ARBA00022692"/>
    </source>
</evidence>
<dbReference type="Pfam" id="PF01554">
    <property type="entry name" value="MatE"/>
    <property type="match status" value="2"/>
</dbReference>
<gene>
    <name evidence="11" type="ORF">GCM10007392_32870</name>
</gene>
<proteinExistence type="predicted"/>
<evidence type="ECO:0000313" key="11">
    <source>
        <dbReference type="EMBL" id="GGX62400.1"/>
    </source>
</evidence>
<feature type="transmembrane region" description="Helical" evidence="10">
    <location>
        <begin position="142"/>
        <end position="161"/>
    </location>
</feature>
<dbReference type="InterPro" id="IPR002528">
    <property type="entry name" value="MATE_fam"/>
</dbReference>
<dbReference type="RefSeq" id="WP_229805397.1">
    <property type="nucleotide sequence ID" value="NZ_BMXR01000008.1"/>
</dbReference>